<name>A0A2J7ZX51_9CHLO</name>
<dbReference type="OrthoDB" id="7042322at2759"/>
<evidence type="ECO:0000313" key="5">
    <source>
        <dbReference type="EMBL" id="PNH04836.1"/>
    </source>
</evidence>
<proteinExistence type="predicted"/>
<dbReference type="GO" id="GO:0030170">
    <property type="term" value="F:pyridoxal phosphate binding"/>
    <property type="evidence" value="ECO:0007669"/>
    <property type="project" value="InterPro"/>
</dbReference>
<sequence length="432" mass="45261">MTSPPAFRSSRVPASGPFLQMDIAKTAARKNGVVVVDLSIGASDLAPPAEALETLKASVDDPATHSYCLKSGTQPLLEAAVGWYGERYGLQLDPGAEALSLIGAQEGLAHALLAVADAGDAILMTEVAYPSYFGAVQVAGLQPVYMRLGPDLLPLLDAVEQADLRRAKVLLLNYPNNPTSAVASAEFFQRAIDLCRANGILLIHDNPYVDLVFGGGTSPSPLCLPGGRECVLELFSFAKSFHLGGFRLGFALGNRNAIASLEAVKGPIDFNQYKGIMRMGITCLGLPREVLLRDALVWQRRAAALVEALRREGCEVSMPTAALVSCLGGPEGTACHDVRALVSLPLAAAAAPPPGMYLWLRLPGQGADDVSFCQQLVARTGVALAPGQGFGPGGRGFVRVALVQPEEVLATCAVQIVAAMREVGLQAAVPNA</sequence>
<dbReference type="InterPro" id="IPR015422">
    <property type="entry name" value="PyrdxlP-dep_Trfase_small"/>
</dbReference>
<evidence type="ECO:0000256" key="3">
    <source>
        <dbReference type="ARBA" id="ARBA00022679"/>
    </source>
</evidence>
<dbReference type="CDD" id="cd00609">
    <property type="entry name" value="AAT_like"/>
    <property type="match status" value="1"/>
</dbReference>
<keyword evidence="2 5" id="KW-0032">Aminotransferase</keyword>
<reference evidence="5 6" key="1">
    <citation type="journal article" date="2017" name="Mol. Biol. Evol.">
        <title>The 4-celled Tetrabaena socialis nuclear genome reveals the essential components for genetic control of cell number at the origin of multicellularity in the volvocine lineage.</title>
        <authorList>
            <person name="Featherston J."/>
            <person name="Arakaki Y."/>
            <person name="Hanschen E.R."/>
            <person name="Ferris P.J."/>
            <person name="Michod R.E."/>
            <person name="Olson B.J.S.C."/>
            <person name="Nozaki H."/>
            <person name="Durand P.M."/>
        </authorList>
    </citation>
    <scope>NUCLEOTIDE SEQUENCE [LARGE SCALE GENOMIC DNA]</scope>
    <source>
        <strain evidence="5 6">NIES-571</strain>
    </source>
</reference>
<dbReference type="Pfam" id="PF00155">
    <property type="entry name" value="Aminotran_1_2"/>
    <property type="match status" value="1"/>
</dbReference>
<gene>
    <name evidence="5" type="ORF">TSOC_008999</name>
</gene>
<dbReference type="InterPro" id="IPR015424">
    <property type="entry name" value="PyrdxlP-dep_Trfase"/>
</dbReference>
<dbReference type="EMBL" id="PGGS01000355">
    <property type="protein sequence ID" value="PNH04836.1"/>
    <property type="molecule type" value="Genomic_DNA"/>
</dbReference>
<dbReference type="InterPro" id="IPR004839">
    <property type="entry name" value="Aminotransferase_I/II_large"/>
</dbReference>
<dbReference type="AlphaFoldDB" id="A0A2J7ZX51"/>
<protein>
    <submittedName>
        <fullName evidence="5">LL-diaminopimelate aminotransferase</fullName>
    </submittedName>
</protein>
<dbReference type="GO" id="GO:0008483">
    <property type="term" value="F:transaminase activity"/>
    <property type="evidence" value="ECO:0007669"/>
    <property type="project" value="UniProtKB-KW"/>
</dbReference>
<dbReference type="PANTHER" id="PTHR42832">
    <property type="entry name" value="AMINO ACID AMINOTRANSFERASE"/>
    <property type="match status" value="1"/>
</dbReference>
<feature type="domain" description="Aminotransferase class I/classII large" evidence="4">
    <location>
        <begin position="35"/>
        <end position="409"/>
    </location>
</feature>
<keyword evidence="3 5" id="KW-0808">Transferase</keyword>
<dbReference type="SUPFAM" id="SSF53383">
    <property type="entry name" value="PLP-dependent transferases"/>
    <property type="match status" value="1"/>
</dbReference>
<evidence type="ECO:0000259" key="4">
    <source>
        <dbReference type="Pfam" id="PF00155"/>
    </source>
</evidence>
<keyword evidence="6" id="KW-1185">Reference proteome</keyword>
<evidence type="ECO:0000256" key="2">
    <source>
        <dbReference type="ARBA" id="ARBA00022576"/>
    </source>
</evidence>
<evidence type="ECO:0000313" key="6">
    <source>
        <dbReference type="Proteomes" id="UP000236333"/>
    </source>
</evidence>
<dbReference type="PANTHER" id="PTHR42832:SF2">
    <property type="entry name" value="ASPARTATE TRANSAMINASE"/>
    <property type="match status" value="1"/>
</dbReference>
<comment type="caution">
    <text evidence="5">The sequence shown here is derived from an EMBL/GenBank/DDBJ whole genome shotgun (WGS) entry which is preliminary data.</text>
</comment>
<comment type="cofactor">
    <cofactor evidence="1">
        <name>pyridoxal 5'-phosphate</name>
        <dbReference type="ChEBI" id="CHEBI:597326"/>
    </cofactor>
</comment>
<dbReference type="InterPro" id="IPR015421">
    <property type="entry name" value="PyrdxlP-dep_Trfase_major"/>
</dbReference>
<dbReference type="Gene3D" id="3.40.640.10">
    <property type="entry name" value="Type I PLP-dependent aspartate aminotransferase-like (Major domain)"/>
    <property type="match status" value="1"/>
</dbReference>
<accession>A0A2J7ZX51</accession>
<evidence type="ECO:0000256" key="1">
    <source>
        <dbReference type="ARBA" id="ARBA00001933"/>
    </source>
</evidence>
<dbReference type="Proteomes" id="UP000236333">
    <property type="component" value="Unassembled WGS sequence"/>
</dbReference>
<organism evidence="5 6">
    <name type="scientific">Tetrabaena socialis</name>
    <dbReference type="NCBI Taxonomy" id="47790"/>
    <lineage>
        <taxon>Eukaryota</taxon>
        <taxon>Viridiplantae</taxon>
        <taxon>Chlorophyta</taxon>
        <taxon>core chlorophytes</taxon>
        <taxon>Chlorophyceae</taxon>
        <taxon>CS clade</taxon>
        <taxon>Chlamydomonadales</taxon>
        <taxon>Tetrabaenaceae</taxon>
        <taxon>Tetrabaena</taxon>
    </lineage>
</organism>
<dbReference type="Gene3D" id="3.90.1150.10">
    <property type="entry name" value="Aspartate Aminotransferase, domain 1"/>
    <property type="match status" value="2"/>
</dbReference>
<dbReference type="InterPro" id="IPR050881">
    <property type="entry name" value="LL-DAP_aminotransferase"/>
</dbReference>